<comment type="caution">
    <text evidence="1">The sequence shown here is derived from an EMBL/GenBank/DDBJ whole genome shotgun (WGS) entry which is preliminary data.</text>
</comment>
<accession>A0ACC1TMB5</accession>
<sequence length="278" mass="31402">MPSSATTASSPIHLSSPDKKAMQVVFLRNPIHYFIHPYVRHRFIDRRDAHHDLWASEEIQAKYRDWPHDPKDQRFEALTERIQSLERRVYGVKAAYYDGSPTVLVVIEDNQPLPVITALDGSPDQVLDGIELDRFKKRYESLQESLPAADVQHKRVSVQIERYEGLALGDTAIGHIRTAFHGYAERDLSTTPKAISLDNKHIHTITDANPLDVSLIKITDPSFIPKNMWLQPFESIKELCPGQEVFMDCTAASKEQTGEVGLLKGYFGLPHPDPNPAG</sequence>
<gene>
    <name evidence="1" type="ORF">F5876DRAFT_69479</name>
</gene>
<keyword evidence="2" id="KW-1185">Reference proteome</keyword>
<evidence type="ECO:0000313" key="1">
    <source>
        <dbReference type="EMBL" id="KAJ3805813.1"/>
    </source>
</evidence>
<dbReference type="Proteomes" id="UP001163835">
    <property type="component" value="Unassembled WGS sequence"/>
</dbReference>
<organism evidence="1 2">
    <name type="scientific">Lentinula aff. lateritia</name>
    <dbReference type="NCBI Taxonomy" id="2804960"/>
    <lineage>
        <taxon>Eukaryota</taxon>
        <taxon>Fungi</taxon>
        <taxon>Dikarya</taxon>
        <taxon>Basidiomycota</taxon>
        <taxon>Agaricomycotina</taxon>
        <taxon>Agaricomycetes</taxon>
        <taxon>Agaricomycetidae</taxon>
        <taxon>Agaricales</taxon>
        <taxon>Marasmiineae</taxon>
        <taxon>Omphalotaceae</taxon>
        <taxon>Lentinula</taxon>
    </lineage>
</organism>
<protein>
    <submittedName>
        <fullName evidence="1">Uncharacterized protein</fullName>
    </submittedName>
</protein>
<name>A0ACC1TMB5_9AGAR</name>
<reference evidence="1" key="1">
    <citation type="submission" date="2022-09" db="EMBL/GenBank/DDBJ databases">
        <title>A Global Phylogenomic Analysis of the Shiitake Genus Lentinula.</title>
        <authorList>
            <consortium name="DOE Joint Genome Institute"/>
            <person name="Sierra-Patev S."/>
            <person name="Min B."/>
            <person name="Naranjo-Ortiz M."/>
            <person name="Looney B."/>
            <person name="Konkel Z."/>
            <person name="Slot J.C."/>
            <person name="Sakamoto Y."/>
            <person name="Steenwyk J.L."/>
            <person name="Rokas A."/>
            <person name="Carro J."/>
            <person name="Camarero S."/>
            <person name="Ferreira P."/>
            <person name="Molpeceres G."/>
            <person name="Ruiz-Duenas F.J."/>
            <person name="Serrano A."/>
            <person name="Henrissat B."/>
            <person name="Drula E."/>
            <person name="Hughes K.W."/>
            <person name="Mata J.L."/>
            <person name="Ishikawa N.K."/>
            <person name="Vargas-Isla R."/>
            <person name="Ushijima S."/>
            <person name="Smith C.A."/>
            <person name="Ahrendt S."/>
            <person name="Andreopoulos W."/>
            <person name="He G."/>
            <person name="Labutti K."/>
            <person name="Lipzen A."/>
            <person name="Ng V."/>
            <person name="Riley R."/>
            <person name="Sandor L."/>
            <person name="Barry K."/>
            <person name="Martinez A.T."/>
            <person name="Xiao Y."/>
            <person name="Gibbons J.G."/>
            <person name="Terashima K."/>
            <person name="Grigoriev I.V."/>
            <person name="Hibbett D.S."/>
        </authorList>
    </citation>
    <scope>NUCLEOTIDE SEQUENCE</scope>
    <source>
        <strain evidence="1">TMI1499</strain>
    </source>
</reference>
<dbReference type="EMBL" id="MU795525">
    <property type="protein sequence ID" value="KAJ3805813.1"/>
    <property type="molecule type" value="Genomic_DNA"/>
</dbReference>
<proteinExistence type="predicted"/>
<evidence type="ECO:0000313" key="2">
    <source>
        <dbReference type="Proteomes" id="UP001163835"/>
    </source>
</evidence>